<accession>A0A8J4A1P9</accession>
<comment type="caution">
    <text evidence="1">The sequence shown here is derived from an EMBL/GenBank/DDBJ whole genome shotgun (WGS) entry which is preliminary data.</text>
</comment>
<evidence type="ECO:0000313" key="1">
    <source>
        <dbReference type="EMBL" id="GIJ74162.1"/>
    </source>
</evidence>
<keyword evidence="2" id="KW-1185">Reference proteome</keyword>
<dbReference type="RefSeq" id="WP_203933966.1">
    <property type="nucleotide sequence ID" value="NZ_BOPH01000130.1"/>
</dbReference>
<dbReference type="AlphaFoldDB" id="A0A8J4A1P9"/>
<gene>
    <name evidence="1" type="ORF">Voc01_090790</name>
</gene>
<proteinExistence type="predicted"/>
<name>A0A8J4A1P9_9ACTN</name>
<dbReference type="Proteomes" id="UP000635606">
    <property type="component" value="Unassembled WGS sequence"/>
</dbReference>
<evidence type="ECO:0000313" key="2">
    <source>
        <dbReference type="Proteomes" id="UP000635606"/>
    </source>
</evidence>
<sequence>MVKDRAHLAPERSRNGRPVCHNSALREGLIVLPEKLLEKINELVETYAKAHTCRTLASMANHEAEAAHLNARADFWDAQVSNQYAKLTVAVNSAVPPTVYATCDPHATVRIPDGHAVEVYGTLDHGQRAVSITFTGVQAMAVGTAMIACAALSSGGRLAQMLPPVPASEPEQRRSA</sequence>
<dbReference type="EMBL" id="BOPH01000130">
    <property type="protein sequence ID" value="GIJ74162.1"/>
    <property type="molecule type" value="Genomic_DNA"/>
</dbReference>
<protein>
    <submittedName>
        <fullName evidence="1">Uncharacterized protein</fullName>
    </submittedName>
</protein>
<reference evidence="1" key="1">
    <citation type="submission" date="2021-01" db="EMBL/GenBank/DDBJ databases">
        <title>Whole genome shotgun sequence of Virgisporangium ochraceum NBRC 16418.</title>
        <authorList>
            <person name="Komaki H."/>
            <person name="Tamura T."/>
        </authorList>
    </citation>
    <scope>NUCLEOTIDE SEQUENCE</scope>
    <source>
        <strain evidence="1">NBRC 16418</strain>
    </source>
</reference>
<organism evidence="1 2">
    <name type="scientific">Virgisporangium ochraceum</name>
    <dbReference type="NCBI Taxonomy" id="65505"/>
    <lineage>
        <taxon>Bacteria</taxon>
        <taxon>Bacillati</taxon>
        <taxon>Actinomycetota</taxon>
        <taxon>Actinomycetes</taxon>
        <taxon>Micromonosporales</taxon>
        <taxon>Micromonosporaceae</taxon>
        <taxon>Virgisporangium</taxon>
    </lineage>
</organism>